<evidence type="ECO:0000313" key="1">
    <source>
        <dbReference type="EMBL" id="KAH9843761.1"/>
    </source>
</evidence>
<name>A0ABQ8KX10_9APHY</name>
<accession>A0ABQ8KX10</accession>
<protein>
    <recommendedName>
        <fullName evidence="3">Short-chain dehydrogenase</fullName>
    </recommendedName>
</protein>
<reference evidence="1 2" key="1">
    <citation type="journal article" date="2021" name="Environ. Microbiol.">
        <title>Gene family expansions and transcriptome signatures uncover fungal adaptations to wood decay.</title>
        <authorList>
            <person name="Hage H."/>
            <person name="Miyauchi S."/>
            <person name="Viragh M."/>
            <person name="Drula E."/>
            <person name="Min B."/>
            <person name="Chaduli D."/>
            <person name="Navarro D."/>
            <person name="Favel A."/>
            <person name="Norest M."/>
            <person name="Lesage-Meessen L."/>
            <person name="Balint B."/>
            <person name="Merenyi Z."/>
            <person name="de Eugenio L."/>
            <person name="Morin E."/>
            <person name="Martinez A.T."/>
            <person name="Baldrian P."/>
            <person name="Stursova M."/>
            <person name="Martinez M.J."/>
            <person name="Novotny C."/>
            <person name="Magnuson J.K."/>
            <person name="Spatafora J.W."/>
            <person name="Maurice S."/>
            <person name="Pangilinan J."/>
            <person name="Andreopoulos W."/>
            <person name="LaButti K."/>
            <person name="Hundley H."/>
            <person name="Na H."/>
            <person name="Kuo A."/>
            <person name="Barry K."/>
            <person name="Lipzen A."/>
            <person name="Henrissat B."/>
            <person name="Riley R."/>
            <person name="Ahrendt S."/>
            <person name="Nagy L.G."/>
            <person name="Grigoriev I.V."/>
            <person name="Martin F."/>
            <person name="Rosso M.N."/>
        </authorList>
    </citation>
    <scope>NUCLEOTIDE SEQUENCE [LARGE SCALE GENOMIC DNA]</scope>
    <source>
        <strain evidence="1 2">CIRM-BRFM 1785</strain>
    </source>
</reference>
<dbReference type="RefSeq" id="XP_047784571.1">
    <property type="nucleotide sequence ID" value="XM_047926816.1"/>
</dbReference>
<dbReference type="SUPFAM" id="SSF51735">
    <property type="entry name" value="NAD(P)-binding Rossmann-fold domains"/>
    <property type="match status" value="1"/>
</dbReference>
<evidence type="ECO:0000313" key="2">
    <source>
        <dbReference type="Proteomes" id="UP000814176"/>
    </source>
</evidence>
<dbReference type="GeneID" id="72007548"/>
<evidence type="ECO:0008006" key="3">
    <source>
        <dbReference type="Google" id="ProtNLM"/>
    </source>
</evidence>
<comment type="caution">
    <text evidence="1">The sequence shown here is derived from an EMBL/GenBank/DDBJ whole genome shotgun (WGS) entry which is preliminary data.</text>
</comment>
<sequence length="56" mass="6357">MALRKVWLITGASSGLGRLMTELVLRQQYCGRYPPEAETLDDLLPRWSPVELLALK</sequence>
<dbReference type="Proteomes" id="UP000814176">
    <property type="component" value="Unassembled WGS sequence"/>
</dbReference>
<gene>
    <name evidence="1" type="ORF">C8Q71DRAFT_852286</name>
</gene>
<proteinExistence type="predicted"/>
<keyword evidence="2" id="KW-1185">Reference proteome</keyword>
<dbReference type="EMBL" id="JADCUA010000001">
    <property type="protein sequence ID" value="KAH9843761.1"/>
    <property type="molecule type" value="Genomic_DNA"/>
</dbReference>
<dbReference type="InterPro" id="IPR036291">
    <property type="entry name" value="NAD(P)-bd_dom_sf"/>
</dbReference>
<organism evidence="1 2">
    <name type="scientific">Rhodofomes roseus</name>
    <dbReference type="NCBI Taxonomy" id="34475"/>
    <lineage>
        <taxon>Eukaryota</taxon>
        <taxon>Fungi</taxon>
        <taxon>Dikarya</taxon>
        <taxon>Basidiomycota</taxon>
        <taxon>Agaricomycotina</taxon>
        <taxon>Agaricomycetes</taxon>
        <taxon>Polyporales</taxon>
        <taxon>Rhodofomes</taxon>
    </lineage>
</organism>